<dbReference type="EMBL" id="AP007255">
    <property type="protein sequence ID" value="BAE53317.1"/>
    <property type="molecule type" value="Genomic_DNA"/>
</dbReference>
<dbReference type="AlphaFoldDB" id="Q2VYK8"/>
<dbReference type="Proteomes" id="UP000007058">
    <property type="component" value="Chromosome"/>
</dbReference>
<proteinExistence type="predicted"/>
<evidence type="ECO:0000313" key="2">
    <source>
        <dbReference type="Proteomes" id="UP000007058"/>
    </source>
</evidence>
<reference evidence="1 2" key="1">
    <citation type="journal article" date="2005" name="DNA Res.">
        <title>Complete genome sequence of the facultative anaerobic magnetotactic bacterium Magnetospirillum sp. strain AMB-1.</title>
        <authorList>
            <person name="Matsunaga T."/>
            <person name="Okamura Y."/>
            <person name="Fukuda Y."/>
            <person name="Wahyudi A.T."/>
            <person name="Murase Y."/>
            <person name="Takeyama H."/>
        </authorList>
    </citation>
    <scope>NUCLEOTIDE SEQUENCE [LARGE SCALE GENOMIC DNA]</scope>
    <source>
        <strain evidence="2">ATCC 700264 / AMB-1</strain>
    </source>
</reference>
<protein>
    <submittedName>
        <fullName evidence="1">Uncharacterized protein</fullName>
    </submittedName>
</protein>
<dbReference type="STRING" id="342108.amb4513"/>
<dbReference type="HOGENOM" id="CLU_2142876_0_0_5"/>
<dbReference type="KEGG" id="mag:amb4513"/>
<keyword evidence="2" id="KW-1185">Reference proteome</keyword>
<name>Q2VYK8_PARM1</name>
<evidence type="ECO:0000313" key="1">
    <source>
        <dbReference type="EMBL" id="BAE53317.1"/>
    </source>
</evidence>
<sequence>MRIPVVWSDHGAELLMEVYMDTLRMIFVSMLVLSVSSGVMAEDRPKPVVPDLFRHERQVEVRPSGRQDGSYEVYRGWERQGRLVPDGTGGYRFWPDLNKPTYDRVPGITMPR</sequence>
<organism evidence="1 2">
    <name type="scientific">Paramagnetospirillum magneticum (strain ATCC 700264 / AMB-1)</name>
    <name type="common">Magnetospirillum magneticum</name>
    <dbReference type="NCBI Taxonomy" id="342108"/>
    <lineage>
        <taxon>Bacteria</taxon>
        <taxon>Pseudomonadati</taxon>
        <taxon>Pseudomonadota</taxon>
        <taxon>Alphaproteobacteria</taxon>
        <taxon>Rhodospirillales</taxon>
        <taxon>Magnetospirillaceae</taxon>
        <taxon>Paramagnetospirillum</taxon>
    </lineage>
</organism>
<accession>Q2VYK8</accession>
<gene>
    <name evidence="1" type="ordered locus">amb4513</name>
</gene>